<dbReference type="GO" id="GO:0016787">
    <property type="term" value="F:hydrolase activity"/>
    <property type="evidence" value="ECO:0007669"/>
    <property type="project" value="UniProtKB-KW"/>
</dbReference>
<dbReference type="Gene3D" id="3.40.50.1820">
    <property type="entry name" value="alpha/beta hydrolase"/>
    <property type="match status" value="1"/>
</dbReference>
<dbReference type="SUPFAM" id="SSF53474">
    <property type="entry name" value="alpha/beta-Hydrolases"/>
    <property type="match status" value="1"/>
</dbReference>
<feature type="domain" description="AB hydrolase-1" evidence="1">
    <location>
        <begin position="31"/>
        <end position="159"/>
    </location>
</feature>
<sequence length="274" mass="30600">MKTFDHQSGSSLLVEGAEIYYHQIGDPNGEAVVLLHGGFGSLLDFNPILDAIGSSMHIIGIDSRGQGKSTPGNVVLSYERLQEDAEVVLKHLSIEEASVFGISDGGVVAYRLAAYSNIKINKLITIGARWHSDNVTETYQLLSGTTAESWRKKFPKTVELYEKVNPRPDFDRLARELVQMWLNEGSYPGEDVKNFKADALIIRGDRDPLTKRKFVAELADLLDNANLCNIPFAGHEVYREQPAVLMTLLRQFFCLTEFAPDNSHPNLSKLRHLI</sequence>
<accession>A0ABX1VZK2</accession>
<dbReference type="Pfam" id="PF00561">
    <property type="entry name" value="Abhydrolase_1"/>
    <property type="match status" value="1"/>
</dbReference>
<proteinExistence type="predicted"/>
<name>A0ABX1VZK2_9SPHI</name>
<dbReference type="PANTHER" id="PTHR46331">
    <property type="entry name" value="VALACYCLOVIR HYDROLASE"/>
    <property type="match status" value="1"/>
</dbReference>
<keyword evidence="2" id="KW-0378">Hydrolase</keyword>
<dbReference type="PANTHER" id="PTHR46331:SF2">
    <property type="entry name" value="VALACYCLOVIR HYDROLASE"/>
    <property type="match status" value="1"/>
</dbReference>
<dbReference type="EMBL" id="JABFCR010000009">
    <property type="protein sequence ID" value="NNU33386.1"/>
    <property type="molecule type" value="Genomic_DNA"/>
</dbReference>
<gene>
    <name evidence="2" type="ORF">HK413_03020</name>
</gene>
<comment type="caution">
    <text evidence="2">The sequence shown here is derived from an EMBL/GenBank/DDBJ whole genome shotgun (WGS) entry which is preliminary data.</text>
</comment>
<organism evidence="2 3">
    <name type="scientific">Mucilaginibacter humi</name>
    <dbReference type="NCBI Taxonomy" id="2732510"/>
    <lineage>
        <taxon>Bacteria</taxon>
        <taxon>Pseudomonadati</taxon>
        <taxon>Bacteroidota</taxon>
        <taxon>Sphingobacteriia</taxon>
        <taxon>Sphingobacteriales</taxon>
        <taxon>Sphingobacteriaceae</taxon>
        <taxon>Mucilaginibacter</taxon>
    </lineage>
</organism>
<protein>
    <submittedName>
        <fullName evidence="2">Alpha/beta hydrolase</fullName>
    </submittedName>
</protein>
<evidence type="ECO:0000313" key="3">
    <source>
        <dbReference type="Proteomes" id="UP000566071"/>
    </source>
</evidence>
<reference evidence="2 3" key="1">
    <citation type="submission" date="2020-05" db="EMBL/GenBank/DDBJ databases">
        <authorList>
            <person name="Khan S.A."/>
            <person name="Jeon C.O."/>
            <person name="Chun B.H."/>
        </authorList>
    </citation>
    <scope>NUCLEOTIDE SEQUENCE [LARGE SCALE GENOMIC DNA]</scope>
    <source>
        <strain evidence="2 3">S1162</strain>
    </source>
</reference>
<dbReference type="InterPro" id="IPR000073">
    <property type="entry name" value="AB_hydrolase_1"/>
</dbReference>
<keyword evidence="3" id="KW-1185">Reference proteome</keyword>
<evidence type="ECO:0000313" key="2">
    <source>
        <dbReference type="EMBL" id="NNU33386.1"/>
    </source>
</evidence>
<dbReference type="Proteomes" id="UP000566071">
    <property type="component" value="Unassembled WGS sequence"/>
</dbReference>
<evidence type="ECO:0000259" key="1">
    <source>
        <dbReference type="Pfam" id="PF00561"/>
    </source>
</evidence>
<dbReference type="InterPro" id="IPR029058">
    <property type="entry name" value="AB_hydrolase_fold"/>
</dbReference>
<dbReference type="RefSeq" id="WP_175269084.1">
    <property type="nucleotide sequence ID" value="NZ_JABFCR010000009.1"/>
</dbReference>